<evidence type="ECO:0000256" key="7">
    <source>
        <dbReference type="ARBA" id="ARBA00023212"/>
    </source>
</evidence>
<dbReference type="GO" id="GO:0005524">
    <property type="term" value="F:ATP binding"/>
    <property type="evidence" value="ECO:0007669"/>
    <property type="project" value="UniProtKB-KW"/>
</dbReference>
<comment type="caution">
    <text evidence="10">The sequence shown here is derived from an EMBL/GenBank/DDBJ whole genome shotgun (WGS) entry which is preliminary data.</text>
</comment>
<dbReference type="OrthoDB" id="10051884at2759"/>
<dbReference type="Proteomes" id="UP000663877">
    <property type="component" value="Unassembled WGS sequence"/>
</dbReference>
<comment type="subcellular location">
    <subcellularLocation>
        <location evidence="1">Cytoplasm</location>
        <location evidence="1">Cytoskeleton</location>
    </subcellularLocation>
</comment>
<sequence length="2488" mass="286277">MEYHQRNGDDNYSTLTLSQPVNSLSSTSSVTSILDSTSNTTALMISKQSNINIDRSINRTRSWRKRYYQQQKQMEHSISSHSTATHTSVSHTTATTTIMEQIENQEKSLQKFSKLQKQEARPLGTCVRKCEQCRQLKHILLAECTICFRMMDIDLKDCKCQMFTNKNMSNYFTCSICNNELTLEGYIICANRTCQTTLSTLLNKENTIETLSKLIPSAIITDIYYPKSMYRTVAIQINTLVHLPPLQRFLSILNDNENEISLSSSECLDTFHMSIDSSVGAPLNNIATAFNSNQPTKLAIQSEHNLTNNLEFVETPKLPKCLAIMNAHKRHDRLSTLLTLQKNQICQTKLSCLRDINEMIQSEDISNVTIIQTNNPTKIERQIQVDTIKGHFDDLCQIRIETIDERILHALIDGDGQRWSKFIEQLINEQSHSSLSEIAQQLLDTVERLHTTQKLNSLTTGQLQRKIRYAMSYFKSLDERLYSQNNLKTTRNNRSSVLKSKQNTVCNGRVDMAVTVRQIDKRHNQQSEISSEQNWKQYVDRLFDQGYSANEIQQLLHDAAKSTTQCDNQRLQDVFNYIHTKAKQQRKVKTTSSGIEFISTLTQTKPEIHQEFQSTNLFQRTKTKGSHDRILTDKQKISNESSPIVNDKDQSSIKKRKFSSPMTLLNSSLIEPDIIQVELSKNTSIIDLTINEKEHRDTSVTNTEQTTQKEKNHDQEFDSENITNPFIQRTSQIEELDRSQISITNETTSFHSVKNSSTIAISTSDQSDDIPLTSLVEKYDYALHDVQDTLNIDIQSKINHLIQIFESNIIHHDSLELLMKQYTGLLGNEKEAIVLQLEKNHYEELDKEISHTLTHLQTYEQIITPFTINKEDPLFNRHISNNVALISDVPILPQKIEENIQQSIESSQSTLDLEQQTIVSEYQETASLIRCHPIPYTSLNEQISSETFKQVLIKSREQIPLETNDLDKDFIITTKNDFNTISNISSKTENDLHDDQVPTKWLNALFSKISDNASSTTNIVPTLSSLLVSDRIKIDTNDKQSILYHADIILIKEEHTLSMIVPEYGSSKLHEQFEPTEIKIIEMTTTEIPSKQILNLEDQLPPFYEKKSNDNIFNEEQQSTSFAIIIDEPQLLVTESITHSDMELSNQIHQDTQSLQSLFVDSESDKKISPILAIEDTMVNSSLSIDENDNQDLIETNESSTYINYAPHSSYVDTSMFSKHPFRATSIIFKHDNRINRSQLPVLTQYFNVPDIIQSNSLLTHLRDQTDSISFKESILNDNSTSDLKEHLPIDFEDQNNVTNLLHYDKDKKLSNETINNTISDEFQMTIILALNHHITQQSTNTMLSPSQTPKSENIKYKKLDTPLPSSLEPSSFPSNLISKENELVVEHDNIPNLLDKESSSNKSVTPLVKTTSIDTDERSQKSITDAHALSVDDIHKEDLTNKLIRSNDDLQNEHIVSKKPSKESVSFNDTNHVSSSFSKSTENFSIDKTDNQHSKIKLTINKTFSRPKIDIEDIRSPPITTSHSSFTSTTSITNPDMKLRQTQMIPENTEKSSSDENSVESERVNSRDNSSKEAPNIQSSSQFEQRFTISEIHLKMYNLILFYSLRDKDYQLEKIKSLTNENSSQQLLPSIYTMDNHSDMNDIKHEEKNQDQLHHHESKRVDSLSSTKKRSIMSTTITTLPSSTINDNIQDQNSKFYVSSLENKNDISISNYILPTSAKETQGLNNISSVNLIHMNNLISDKFDDSQKHPLSLSNSLVRNHTSSPSTRKLLSKRSSLKQTSNTVQPIRPNTILSITDVSTSSSNTTTTNHLPSTQSTFSDQKEIIPIQNTNKKNYSKDEIKETSDSITKRKILRKTSRSIQNQSYTYSKSKEKDIEKTKKKFTNNNLLTNSDLTYDSEQGSDAWMPSQEDISQILIIDEQDEKNSQIHKLYMKKQNKNRMITESQLMPFNLKARGDHQAYTIDSSKLPSIEQSCGEHQMKKLSNDPFRRPMIRLPVTQIEKFECGTIGPHHHSSSIARQLFYLPSIHVRHQSSSQLYQTNESLTHRFYRLMSSEKNDDKQAFESIINWQQQQQHHISKTEQNKYQYMYLLDPSIGNRVRGRQYPILTDEIDLIDDPNACTIVNKWAFADLVNNEREKYRQTSLDTIKKSSKRLDSNKNIQIYLRKRPLTQFEQNVFKEVDIISIIDSQTMLLHIPSITVDNQVFIKNRIFKCDQTFDEYCQINSIYHSTLSPLLDKALDNSKCLCLIGGGKYSGKTSLLRSLIDLFGFDLIHLLSTYDIYIKLLGICHNRIVDLLQNYSPIRLLKSMNWTLIPNDEFHVKTDHDIDYIVCQIKKRRRFIHQLIQINFYQKDQSIIVGSLMIVILASSQYIYSRNLCSYRRRFLINSLNKTILSLKRALLGIRQNPDRIRTAFNNDILTRLIQPYIFHERSNIYYIGTINPGHRHRIATKSTLEFARNLRFCLKRINKRRQKQAKLSHIISNDNDDKF</sequence>
<feature type="region of interest" description="Disordered" evidence="8">
    <location>
        <begin position="696"/>
        <end position="715"/>
    </location>
</feature>
<proteinExistence type="predicted"/>
<name>A0A813P038_9BILA</name>
<keyword evidence="7" id="KW-0206">Cytoskeleton</keyword>
<dbReference type="InterPro" id="IPR036961">
    <property type="entry name" value="Kinesin_motor_dom_sf"/>
</dbReference>
<evidence type="ECO:0000313" key="10">
    <source>
        <dbReference type="EMBL" id="CAF0741490.1"/>
    </source>
</evidence>
<dbReference type="EMBL" id="CAJNOI010000004">
    <property type="protein sequence ID" value="CAF0741490.1"/>
    <property type="molecule type" value="Genomic_DNA"/>
</dbReference>
<reference evidence="10" key="1">
    <citation type="submission" date="2021-02" db="EMBL/GenBank/DDBJ databases">
        <authorList>
            <person name="Nowell W R."/>
        </authorList>
    </citation>
    <scope>NUCLEOTIDE SEQUENCE</scope>
</reference>
<dbReference type="GO" id="GO:0005874">
    <property type="term" value="C:microtubule"/>
    <property type="evidence" value="ECO:0007669"/>
    <property type="project" value="UniProtKB-KW"/>
</dbReference>
<feature type="compositionally biased region" description="Low complexity" evidence="8">
    <location>
        <begin position="1792"/>
        <end position="1818"/>
    </location>
</feature>
<feature type="compositionally biased region" description="Low complexity" evidence="8">
    <location>
        <begin position="1475"/>
        <end position="1485"/>
    </location>
</feature>
<evidence type="ECO:0000256" key="4">
    <source>
        <dbReference type="ARBA" id="ARBA00022741"/>
    </source>
</evidence>
<feature type="region of interest" description="Disordered" evidence="8">
    <location>
        <begin position="1510"/>
        <end position="1583"/>
    </location>
</feature>
<feature type="domain" description="Kinesin motor" evidence="9">
    <location>
        <begin position="2157"/>
        <end position="2468"/>
    </location>
</feature>
<feature type="compositionally biased region" description="Low complexity" evidence="8">
    <location>
        <begin position="1517"/>
        <end position="1534"/>
    </location>
</feature>
<dbReference type="Gene3D" id="3.40.850.10">
    <property type="entry name" value="Kinesin motor domain"/>
    <property type="match status" value="1"/>
</dbReference>
<evidence type="ECO:0000256" key="8">
    <source>
        <dbReference type="SAM" id="MobiDB-lite"/>
    </source>
</evidence>
<feature type="compositionally biased region" description="Polar residues" evidence="8">
    <location>
        <begin position="1464"/>
        <end position="1474"/>
    </location>
</feature>
<gene>
    <name evidence="10" type="ORF">BJG266_LOCUS1878</name>
    <name evidence="11" type="ORF">QVE165_LOCUS1526</name>
</gene>
<feature type="compositionally biased region" description="Polar residues" evidence="8">
    <location>
        <begin position="1573"/>
        <end position="1583"/>
    </location>
</feature>
<feature type="region of interest" description="Disordered" evidence="8">
    <location>
        <begin position="1755"/>
        <end position="1846"/>
    </location>
</feature>
<keyword evidence="12" id="KW-1185">Reference proteome</keyword>
<evidence type="ECO:0000313" key="13">
    <source>
        <dbReference type="Proteomes" id="UP000663877"/>
    </source>
</evidence>
<dbReference type="GO" id="GO:0008017">
    <property type="term" value="F:microtubule binding"/>
    <property type="evidence" value="ECO:0007669"/>
    <property type="project" value="InterPro"/>
</dbReference>
<keyword evidence="3" id="KW-0493">Microtubule</keyword>
<dbReference type="Proteomes" id="UP000663832">
    <property type="component" value="Unassembled WGS sequence"/>
</dbReference>
<feature type="compositionally biased region" description="Basic and acidic residues" evidence="8">
    <location>
        <begin position="1549"/>
        <end position="1572"/>
    </location>
</feature>
<keyword evidence="6" id="KW-0505">Motor protein</keyword>
<dbReference type="SMART" id="SM00129">
    <property type="entry name" value="KISc"/>
    <property type="match status" value="1"/>
</dbReference>
<evidence type="ECO:0000313" key="12">
    <source>
        <dbReference type="Proteomes" id="UP000663832"/>
    </source>
</evidence>
<organism evidence="10 13">
    <name type="scientific">Adineta steineri</name>
    <dbReference type="NCBI Taxonomy" id="433720"/>
    <lineage>
        <taxon>Eukaryota</taxon>
        <taxon>Metazoa</taxon>
        <taxon>Spiralia</taxon>
        <taxon>Gnathifera</taxon>
        <taxon>Rotifera</taxon>
        <taxon>Eurotatoria</taxon>
        <taxon>Bdelloidea</taxon>
        <taxon>Adinetida</taxon>
        <taxon>Adinetidae</taxon>
        <taxon>Adineta</taxon>
    </lineage>
</organism>
<dbReference type="SUPFAM" id="SSF52540">
    <property type="entry name" value="P-loop containing nucleoside triphosphate hydrolases"/>
    <property type="match status" value="1"/>
</dbReference>
<dbReference type="EMBL" id="CAJNOM010000004">
    <property type="protein sequence ID" value="CAF0751470.1"/>
    <property type="molecule type" value="Genomic_DNA"/>
</dbReference>
<protein>
    <recommendedName>
        <fullName evidence="9">Kinesin motor domain-containing protein</fullName>
    </recommendedName>
</protein>
<evidence type="ECO:0000256" key="1">
    <source>
        <dbReference type="ARBA" id="ARBA00004245"/>
    </source>
</evidence>
<dbReference type="InterPro" id="IPR027640">
    <property type="entry name" value="Kinesin-like_fam"/>
</dbReference>
<dbReference type="PANTHER" id="PTHR47971:SF8">
    <property type="entry name" value="KINESIN-LIKE PROTEIN"/>
    <property type="match status" value="1"/>
</dbReference>
<dbReference type="GO" id="GO:0007019">
    <property type="term" value="P:microtubule depolymerization"/>
    <property type="evidence" value="ECO:0007669"/>
    <property type="project" value="TreeGrafter"/>
</dbReference>
<keyword evidence="2" id="KW-0963">Cytoplasm</keyword>
<dbReference type="GO" id="GO:0007018">
    <property type="term" value="P:microtubule-based movement"/>
    <property type="evidence" value="ECO:0007669"/>
    <property type="project" value="InterPro"/>
</dbReference>
<feature type="region of interest" description="Disordered" evidence="8">
    <location>
        <begin position="1648"/>
        <end position="1669"/>
    </location>
</feature>
<evidence type="ECO:0000313" key="11">
    <source>
        <dbReference type="EMBL" id="CAF0751470.1"/>
    </source>
</evidence>
<evidence type="ECO:0000256" key="2">
    <source>
        <dbReference type="ARBA" id="ARBA00022490"/>
    </source>
</evidence>
<evidence type="ECO:0000256" key="3">
    <source>
        <dbReference type="ARBA" id="ARBA00022701"/>
    </source>
</evidence>
<feature type="compositionally biased region" description="Basic and acidic residues" evidence="8">
    <location>
        <begin position="1648"/>
        <end position="1663"/>
    </location>
</feature>
<feature type="compositionally biased region" description="Basic and acidic residues" evidence="8">
    <location>
        <begin position="1836"/>
        <end position="1846"/>
    </location>
</feature>
<dbReference type="PANTHER" id="PTHR47971">
    <property type="entry name" value="KINESIN-RELATED PROTEIN 6"/>
    <property type="match status" value="1"/>
</dbReference>
<dbReference type="GO" id="GO:0003777">
    <property type="term" value="F:microtubule motor activity"/>
    <property type="evidence" value="ECO:0007669"/>
    <property type="project" value="InterPro"/>
</dbReference>
<keyword evidence="5" id="KW-0067">ATP-binding</keyword>
<dbReference type="InterPro" id="IPR027417">
    <property type="entry name" value="P-loop_NTPase"/>
</dbReference>
<evidence type="ECO:0000256" key="6">
    <source>
        <dbReference type="ARBA" id="ARBA00023175"/>
    </source>
</evidence>
<dbReference type="InterPro" id="IPR001752">
    <property type="entry name" value="Kinesin_motor_dom"/>
</dbReference>
<keyword evidence="4" id="KW-0547">Nucleotide-binding</keyword>
<evidence type="ECO:0000259" key="9">
    <source>
        <dbReference type="SMART" id="SM00129"/>
    </source>
</evidence>
<feature type="region of interest" description="Disordered" evidence="8">
    <location>
        <begin position="1"/>
        <end position="23"/>
    </location>
</feature>
<evidence type="ECO:0000256" key="5">
    <source>
        <dbReference type="ARBA" id="ARBA00022840"/>
    </source>
</evidence>
<accession>A0A813P038</accession>
<feature type="region of interest" description="Disordered" evidence="8">
    <location>
        <begin position="1458"/>
        <end position="1486"/>
    </location>
</feature>